<feature type="signal peptide" evidence="1">
    <location>
        <begin position="1"/>
        <end position="27"/>
    </location>
</feature>
<protein>
    <recommendedName>
        <fullName evidence="4">Calcium-binding protein</fullName>
    </recommendedName>
</protein>
<accession>A0A918PVL1</accession>
<keyword evidence="1" id="KW-0732">Signal</keyword>
<reference evidence="2" key="1">
    <citation type="journal article" date="2014" name="Int. J. Syst. Evol. Microbiol.">
        <title>Complete genome sequence of Corynebacterium casei LMG S-19264T (=DSM 44701T), isolated from a smear-ripened cheese.</title>
        <authorList>
            <consortium name="US DOE Joint Genome Institute (JGI-PGF)"/>
            <person name="Walter F."/>
            <person name="Albersmeier A."/>
            <person name="Kalinowski J."/>
            <person name="Ruckert C."/>
        </authorList>
    </citation>
    <scope>NUCLEOTIDE SEQUENCE</scope>
    <source>
        <strain evidence="2">JCM 4988</strain>
    </source>
</reference>
<evidence type="ECO:0000313" key="3">
    <source>
        <dbReference type="Proteomes" id="UP000630936"/>
    </source>
</evidence>
<gene>
    <name evidence="2" type="ORF">GCM10010387_17250</name>
</gene>
<dbReference type="EMBL" id="BMWG01000003">
    <property type="protein sequence ID" value="GGZ24416.1"/>
    <property type="molecule type" value="Genomic_DNA"/>
</dbReference>
<comment type="caution">
    <text evidence="2">The sequence shown here is derived from an EMBL/GenBank/DDBJ whole genome shotgun (WGS) entry which is preliminary data.</text>
</comment>
<evidence type="ECO:0000313" key="2">
    <source>
        <dbReference type="EMBL" id="GGZ24416.1"/>
    </source>
</evidence>
<feature type="chain" id="PRO_5037597813" description="Calcium-binding protein" evidence="1">
    <location>
        <begin position="28"/>
        <end position="274"/>
    </location>
</feature>
<dbReference type="Proteomes" id="UP000630936">
    <property type="component" value="Unassembled WGS sequence"/>
</dbReference>
<dbReference type="AlphaFoldDB" id="A0A918PVL1"/>
<evidence type="ECO:0000256" key="1">
    <source>
        <dbReference type="SAM" id="SignalP"/>
    </source>
</evidence>
<evidence type="ECO:0008006" key="4">
    <source>
        <dbReference type="Google" id="ProtNLM"/>
    </source>
</evidence>
<proteinExistence type="predicted"/>
<name>A0A918PVL1_9ACTN</name>
<keyword evidence="3" id="KW-1185">Reference proteome</keyword>
<organism evidence="2 3">
    <name type="scientific">Streptomyces inusitatus</name>
    <dbReference type="NCBI Taxonomy" id="68221"/>
    <lineage>
        <taxon>Bacteria</taxon>
        <taxon>Bacillati</taxon>
        <taxon>Actinomycetota</taxon>
        <taxon>Actinomycetes</taxon>
        <taxon>Kitasatosporales</taxon>
        <taxon>Streptomycetaceae</taxon>
        <taxon>Streptomyces</taxon>
    </lineage>
</organism>
<sequence>MRIRTSAAAITTGAIALTCLTAPAAQAAEKPAGPSAFAVKMQGDDITIGNTKVWNAVLNGGKPIIVGVSKKKKVTLTFNASDNSGVLGSAGLWRGKNLDEMEAAIEADQPEVGCTGKSATKTCKMTFTFDPKSGFLNNGMAGRWKLGIAALAKDEDLAVKGNARSALLQRLSKISINVSPEPVKKGKTLTVTGSLTRANWESGKYAGYTKQPVQLQFRKKGGKTFTTVKTVKTDSKGNLKTTVKASADGTYRYSFAGNSTTPAITNGGDFIDVR</sequence>
<reference evidence="2" key="2">
    <citation type="submission" date="2020-09" db="EMBL/GenBank/DDBJ databases">
        <authorList>
            <person name="Sun Q."/>
            <person name="Ohkuma M."/>
        </authorList>
    </citation>
    <scope>NUCLEOTIDE SEQUENCE</scope>
    <source>
        <strain evidence="2">JCM 4988</strain>
    </source>
</reference>
<dbReference type="RefSeq" id="WP_190122333.1">
    <property type="nucleotide sequence ID" value="NZ_BMWG01000003.1"/>
</dbReference>